<comment type="caution">
    <text evidence="16">The sequence shown here is derived from an EMBL/GenBank/DDBJ whole genome shotgun (WGS) entry which is preliminary data.</text>
</comment>
<evidence type="ECO:0000256" key="11">
    <source>
        <dbReference type="ARBA" id="ARBA00023004"/>
    </source>
</evidence>
<keyword evidence="8" id="KW-0256">Endoplasmic reticulum</keyword>
<dbReference type="GO" id="GO:0020037">
    <property type="term" value="F:heme binding"/>
    <property type="evidence" value="ECO:0007669"/>
    <property type="project" value="InterPro"/>
</dbReference>
<keyword evidence="13 15" id="KW-0472">Membrane</keyword>
<evidence type="ECO:0000256" key="5">
    <source>
        <dbReference type="ARBA" id="ARBA00012109"/>
    </source>
</evidence>
<dbReference type="Proteomes" id="UP000838756">
    <property type="component" value="Unassembled WGS sequence"/>
</dbReference>
<evidence type="ECO:0000256" key="10">
    <source>
        <dbReference type="ARBA" id="ARBA00023002"/>
    </source>
</evidence>
<feature type="transmembrane region" description="Helical" evidence="15">
    <location>
        <begin position="6"/>
        <end position="22"/>
    </location>
</feature>
<keyword evidence="9" id="KW-0492">Microsome</keyword>
<dbReference type="PRINTS" id="PR00385">
    <property type="entry name" value="P450"/>
</dbReference>
<dbReference type="Gene3D" id="1.10.630.10">
    <property type="entry name" value="Cytochrome P450"/>
    <property type="match status" value="1"/>
</dbReference>
<evidence type="ECO:0000256" key="8">
    <source>
        <dbReference type="ARBA" id="ARBA00022824"/>
    </source>
</evidence>
<keyword evidence="6" id="KW-0349">Heme</keyword>
<reference evidence="16" key="1">
    <citation type="submission" date="2022-03" db="EMBL/GenBank/DDBJ databases">
        <authorList>
            <person name="Lindestad O."/>
        </authorList>
    </citation>
    <scope>NUCLEOTIDE SEQUENCE</scope>
</reference>
<organism evidence="16 17">
    <name type="scientific">Pararge aegeria aegeria</name>
    <dbReference type="NCBI Taxonomy" id="348720"/>
    <lineage>
        <taxon>Eukaryota</taxon>
        <taxon>Metazoa</taxon>
        <taxon>Ecdysozoa</taxon>
        <taxon>Arthropoda</taxon>
        <taxon>Hexapoda</taxon>
        <taxon>Insecta</taxon>
        <taxon>Pterygota</taxon>
        <taxon>Neoptera</taxon>
        <taxon>Endopterygota</taxon>
        <taxon>Lepidoptera</taxon>
        <taxon>Glossata</taxon>
        <taxon>Ditrysia</taxon>
        <taxon>Papilionoidea</taxon>
        <taxon>Nymphalidae</taxon>
        <taxon>Satyrinae</taxon>
        <taxon>Satyrini</taxon>
        <taxon>Parargina</taxon>
        <taxon>Pararge</taxon>
    </lineage>
</organism>
<dbReference type="GO" id="GO:0005789">
    <property type="term" value="C:endoplasmic reticulum membrane"/>
    <property type="evidence" value="ECO:0007669"/>
    <property type="project" value="UniProtKB-SubCell"/>
</dbReference>
<comment type="cofactor">
    <cofactor evidence="1">
        <name>heme</name>
        <dbReference type="ChEBI" id="CHEBI:30413"/>
    </cofactor>
</comment>
<accession>A0A8S4QU56</accession>
<gene>
    <name evidence="16" type="primary">jg25466</name>
    <name evidence="16" type="ORF">PAEG_LOCUS5643</name>
</gene>
<evidence type="ECO:0000256" key="1">
    <source>
        <dbReference type="ARBA" id="ARBA00001971"/>
    </source>
</evidence>
<dbReference type="SUPFAM" id="SSF48264">
    <property type="entry name" value="Cytochrome P450"/>
    <property type="match status" value="1"/>
</dbReference>
<dbReference type="GO" id="GO:0016712">
    <property type="term" value="F:oxidoreductase activity, acting on paired donors, with incorporation or reduction of molecular oxygen, reduced flavin or flavoprotein as one donor, and incorporation of one atom of oxygen"/>
    <property type="evidence" value="ECO:0007669"/>
    <property type="project" value="UniProtKB-EC"/>
</dbReference>
<sequence length="414" mass="47661">MVLYLIVVLTFTIALYLLRYLLTKNHDYLKQKNVPHPKPLPLFGNHIESILLKKHATQVSQEISEKFPEEPYVGTWFGTRPTLIVKDPNLVKLVLSKDFYHFSGRDVSDFSDREPITNSIFFCGGDQWKIQRQNLTPLFSSAKIKGMFHLINDCAAQLERLLEDETKSLSYIDAKFLFARYTIECITSCGFGLNSNTMKTGGAANPFMIIREKIFDTSIIRGLKMNSRVIWPSLFYALRLCLFDKRIFSFFHNLLTGIFTSRQSEKSSRNDFVDLILTWKQNNYISGVRLGSKCGENNTVRLKVNNDLLVIQSVLFFGAGFETTATSLSLVLYELAKNQEVQEKLCTEIDCYFRKSNGVIEYECINELPYLEACIEESLRMYPLIGVLTRDVMDDYTFPTGLRIQKGDLIRTYQ</sequence>
<comment type="similarity">
    <text evidence="4">Belongs to the cytochrome P450 family.</text>
</comment>
<name>A0A8S4QU56_9NEOP</name>
<proteinExistence type="inferred from homology"/>
<dbReference type="InterPro" id="IPR050476">
    <property type="entry name" value="Insect_CytP450_Detox"/>
</dbReference>
<comment type="subcellular location">
    <subcellularLocation>
        <location evidence="3">Endoplasmic reticulum membrane</location>
        <topology evidence="3">Peripheral membrane protein</topology>
    </subcellularLocation>
    <subcellularLocation>
        <location evidence="2">Microsome membrane</location>
        <topology evidence="2">Peripheral membrane protein</topology>
    </subcellularLocation>
</comment>
<dbReference type="InterPro" id="IPR001128">
    <property type="entry name" value="Cyt_P450"/>
</dbReference>
<keyword evidence="15" id="KW-0812">Transmembrane</keyword>
<keyword evidence="10" id="KW-0560">Oxidoreductase</keyword>
<evidence type="ECO:0000256" key="12">
    <source>
        <dbReference type="ARBA" id="ARBA00023033"/>
    </source>
</evidence>
<dbReference type="OrthoDB" id="2789670at2759"/>
<dbReference type="InterPro" id="IPR036396">
    <property type="entry name" value="Cyt_P450_sf"/>
</dbReference>
<evidence type="ECO:0000256" key="13">
    <source>
        <dbReference type="ARBA" id="ARBA00023136"/>
    </source>
</evidence>
<evidence type="ECO:0000313" key="16">
    <source>
        <dbReference type="EMBL" id="CAH2217761.1"/>
    </source>
</evidence>
<keyword evidence="17" id="KW-1185">Reference proteome</keyword>
<dbReference type="CDD" id="cd11056">
    <property type="entry name" value="CYP6-like"/>
    <property type="match status" value="1"/>
</dbReference>
<dbReference type="Pfam" id="PF00067">
    <property type="entry name" value="p450"/>
    <property type="match status" value="1"/>
</dbReference>
<evidence type="ECO:0000256" key="2">
    <source>
        <dbReference type="ARBA" id="ARBA00004174"/>
    </source>
</evidence>
<dbReference type="GO" id="GO:0005506">
    <property type="term" value="F:iron ion binding"/>
    <property type="evidence" value="ECO:0007669"/>
    <property type="project" value="InterPro"/>
</dbReference>
<dbReference type="PANTHER" id="PTHR24292">
    <property type="entry name" value="CYTOCHROME P450"/>
    <property type="match status" value="1"/>
</dbReference>
<keyword evidence="12" id="KW-0503">Monooxygenase</keyword>
<protein>
    <recommendedName>
        <fullName evidence="5">unspecific monooxygenase</fullName>
        <ecNumber evidence="5">1.14.14.1</ecNumber>
    </recommendedName>
</protein>
<evidence type="ECO:0000256" key="4">
    <source>
        <dbReference type="ARBA" id="ARBA00010617"/>
    </source>
</evidence>
<dbReference type="PRINTS" id="PR00464">
    <property type="entry name" value="EP450II"/>
</dbReference>
<dbReference type="EMBL" id="CAKXAJ010018496">
    <property type="protein sequence ID" value="CAH2217761.1"/>
    <property type="molecule type" value="Genomic_DNA"/>
</dbReference>
<keyword evidence="7" id="KW-0479">Metal-binding</keyword>
<dbReference type="EC" id="1.14.14.1" evidence="5"/>
<evidence type="ECO:0000256" key="7">
    <source>
        <dbReference type="ARBA" id="ARBA00022723"/>
    </source>
</evidence>
<dbReference type="InterPro" id="IPR002402">
    <property type="entry name" value="Cyt_P450_E_grp-II"/>
</dbReference>
<evidence type="ECO:0000313" key="17">
    <source>
        <dbReference type="Proteomes" id="UP000838756"/>
    </source>
</evidence>
<evidence type="ECO:0000256" key="15">
    <source>
        <dbReference type="SAM" id="Phobius"/>
    </source>
</evidence>
<evidence type="ECO:0000256" key="3">
    <source>
        <dbReference type="ARBA" id="ARBA00004406"/>
    </source>
</evidence>
<keyword evidence="11" id="KW-0408">Iron</keyword>
<comment type="catalytic activity">
    <reaction evidence="14">
        <text>an organic molecule + reduced [NADPH--hemoprotein reductase] + O2 = an alcohol + oxidized [NADPH--hemoprotein reductase] + H2O + H(+)</text>
        <dbReference type="Rhea" id="RHEA:17149"/>
        <dbReference type="Rhea" id="RHEA-COMP:11964"/>
        <dbReference type="Rhea" id="RHEA-COMP:11965"/>
        <dbReference type="ChEBI" id="CHEBI:15377"/>
        <dbReference type="ChEBI" id="CHEBI:15378"/>
        <dbReference type="ChEBI" id="CHEBI:15379"/>
        <dbReference type="ChEBI" id="CHEBI:30879"/>
        <dbReference type="ChEBI" id="CHEBI:57618"/>
        <dbReference type="ChEBI" id="CHEBI:58210"/>
        <dbReference type="ChEBI" id="CHEBI:142491"/>
        <dbReference type="EC" id="1.14.14.1"/>
    </reaction>
</comment>
<evidence type="ECO:0000256" key="14">
    <source>
        <dbReference type="ARBA" id="ARBA00047827"/>
    </source>
</evidence>
<dbReference type="PANTHER" id="PTHR24292:SF54">
    <property type="entry name" value="CYP9F3-RELATED"/>
    <property type="match status" value="1"/>
</dbReference>
<dbReference type="AlphaFoldDB" id="A0A8S4QU56"/>
<keyword evidence="15" id="KW-1133">Transmembrane helix</keyword>
<evidence type="ECO:0000256" key="6">
    <source>
        <dbReference type="ARBA" id="ARBA00022617"/>
    </source>
</evidence>
<evidence type="ECO:0000256" key="9">
    <source>
        <dbReference type="ARBA" id="ARBA00022848"/>
    </source>
</evidence>